<comment type="caution">
    <text evidence="1">The sequence shown here is derived from an EMBL/GenBank/DDBJ whole genome shotgun (WGS) entry which is preliminary data.</text>
</comment>
<organism evidence="1 2">
    <name type="scientific">Dioscorea alata</name>
    <name type="common">Purple yam</name>
    <dbReference type="NCBI Taxonomy" id="55571"/>
    <lineage>
        <taxon>Eukaryota</taxon>
        <taxon>Viridiplantae</taxon>
        <taxon>Streptophyta</taxon>
        <taxon>Embryophyta</taxon>
        <taxon>Tracheophyta</taxon>
        <taxon>Spermatophyta</taxon>
        <taxon>Magnoliopsida</taxon>
        <taxon>Liliopsida</taxon>
        <taxon>Dioscoreales</taxon>
        <taxon>Dioscoreaceae</taxon>
        <taxon>Dioscorea</taxon>
    </lineage>
</organism>
<dbReference type="EMBL" id="CM037021">
    <property type="protein sequence ID" value="KAH7668722.1"/>
    <property type="molecule type" value="Genomic_DNA"/>
</dbReference>
<reference evidence="2" key="1">
    <citation type="journal article" date="2022" name="Nat. Commun.">
        <title>Chromosome evolution and the genetic basis of agronomically important traits in greater yam.</title>
        <authorList>
            <person name="Bredeson J.V."/>
            <person name="Lyons J.B."/>
            <person name="Oniyinde I.O."/>
            <person name="Okereke N.R."/>
            <person name="Kolade O."/>
            <person name="Nnabue I."/>
            <person name="Nwadili C.O."/>
            <person name="Hribova E."/>
            <person name="Parker M."/>
            <person name="Nwogha J."/>
            <person name="Shu S."/>
            <person name="Carlson J."/>
            <person name="Kariba R."/>
            <person name="Muthemba S."/>
            <person name="Knop K."/>
            <person name="Barton G.J."/>
            <person name="Sherwood A.V."/>
            <person name="Lopez-Montes A."/>
            <person name="Asiedu R."/>
            <person name="Jamnadass R."/>
            <person name="Muchugi A."/>
            <person name="Goodstein D."/>
            <person name="Egesi C.N."/>
            <person name="Featherston J."/>
            <person name="Asfaw A."/>
            <person name="Simpson G.G."/>
            <person name="Dolezel J."/>
            <person name="Hendre P.S."/>
            <person name="Van Deynze A."/>
            <person name="Kumar P.L."/>
            <person name="Obidiegwu J.E."/>
            <person name="Bhattacharjee R."/>
            <person name="Rokhsar D.S."/>
        </authorList>
    </citation>
    <scope>NUCLEOTIDE SEQUENCE [LARGE SCALE GENOMIC DNA]</scope>
    <source>
        <strain evidence="2">cv. TDa95/00328</strain>
    </source>
</reference>
<keyword evidence="2" id="KW-1185">Reference proteome</keyword>
<dbReference type="Proteomes" id="UP000827976">
    <property type="component" value="Chromosome 11"/>
</dbReference>
<protein>
    <submittedName>
        <fullName evidence="1">Uncharacterized protein</fullName>
    </submittedName>
</protein>
<evidence type="ECO:0000313" key="2">
    <source>
        <dbReference type="Proteomes" id="UP000827976"/>
    </source>
</evidence>
<evidence type="ECO:0000313" key="1">
    <source>
        <dbReference type="EMBL" id="KAH7668722.1"/>
    </source>
</evidence>
<proteinExistence type="predicted"/>
<gene>
    <name evidence="1" type="ORF">IHE45_11G030000</name>
</gene>
<accession>A0ACB7V5M4</accession>
<sequence>MVWLLLILDDDEHILSIKIIGEHFEVILIRGSLG</sequence>
<name>A0ACB7V5M4_DIOAL</name>